<evidence type="ECO:0000313" key="2">
    <source>
        <dbReference type="Proteomes" id="UP001219525"/>
    </source>
</evidence>
<dbReference type="Proteomes" id="UP001219525">
    <property type="component" value="Unassembled WGS sequence"/>
</dbReference>
<name>A0AAD6XXK1_9AGAR</name>
<organism evidence="1 2">
    <name type="scientific">Mycena pura</name>
    <dbReference type="NCBI Taxonomy" id="153505"/>
    <lineage>
        <taxon>Eukaryota</taxon>
        <taxon>Fungi</taxon>
        <taxon>Dikarya</taxon>
        <taxon>Basidiomycota</taxon>
        <taxon>Agaricomycotina</taxon>
        <taxon>Agaricomycetes</taxon>
        <taxon>Agaricomycetidae</taxon>
        <taxon>Agaricales</taxon>
        <taxon>Marasmiineae</taxon>
        <taxon>Mycenaceae</taxon>
        <taxon>Mycena</taxon>
    </lineage>
</organism>
<dbReference type="GO" id="GO:0004113">
    <property type="term" value="F:2',3'-cyclic-nucleotide 3'-phosphodiesterase activity"/>
    <property type="evidence" value="ECO:0007669"/>
    <property type="project" value="TreeGrafter"/>
</dbReference>
<dbReference type="Pfam" id="PF07823">
    <property type="entry name" value="CPDase"/>
    <property type="match status" value="1"/>
</dbReference>
<dbReference type="AlphaFoldDB" id="A0AAD6XXK1"/>
<protein>
    <recommendedName>
        <fullName evidence="3">2',3'-cyclic-nucleotide 3'-phosphodiesterase</fullName>
    </recommendedName>
</protein>
<gene>
    <name evidence="1" type="ORF">GGX14DRAFT_608858</name>
</gene>
<reference evidence="1" key="1">
    <citation type="submission" date="2023-03" db="EMBL/GenBank/DDBJ databases">
        <title>Massive genome expansion in bonnet fungi (Mycena s.s.) driven by repeated elements and novel gene families across ecological guilds.</title>
        <authorList>
            <consortium name="Lawrence Berkeley National Laboratory"/>
            <person name="Harder C.B."/>
            <person name="Miyauchi S."/>
            <person name="Viragh M."/>
            <person name="Kuo A."/>
            <person name="Thoen E."/>
            <person name="Andreopoulos B."/>
            <person name="Lu D."/>
            <person name="Skrede I."/>
            <person name="Drula E."/>
            <person name="Henrissat B."/>
            <person name="Morin E."/>
            <person name="Kohler A."/>
            <person name="Barry K."/>
            <person name="LaButti K."/>
            <person name="Morin E."/>
            <person name="Salamov A."/>
            <person name="Lipzen A."/>
            <person name="Mereny Z."/>
            <person name="Hegedus B."/>
            <person name="Baldrian P."/>
            <person name="Stursova M."/>
            <person name="Weitz H."/>
            <person name="Taylor A."/>
            <person name="Grigoriev I.V."/>
            <person name="Nagy L.G."/>
            <person name="Martin F."/>
            <person name="Kauserud H."/>
        </authorList>
    </citation>
    <scope>NUCLEOTIDE SEQUENCE</scope>
    <source>
        <strain evidence="1">9144</strain>
    </source>
</reference>
<evidence type="ECO:0008006" key="3">
    <source>
        <dbReference type="Google" id="ProtNLM"/>
    </source>
</evidence>
<dbReference type="PANTHER" id="PTHR28141:SF1">
    <property type="entry name" value="2',3'-CYCLIC-NUCLEOTIDE 3'-PHOSPHODIESTERASE"/>
    <property type="match status" value="1"/>
</dbReference>
<comment type="caution">
    <text evidence="1">The sequence shown here is derived from an EMBL/GenBank/DDBJ whole genome shotgun (WGS) entry which is preliminary data.</text>
</comment>
<accession>A0AAD6XXK1</accession>
<dbReference type="SUPFAM" id="SSF55144">
    <property type="entry name" value="LigT-like"/>
    <property type="match status" value="1"/>
</dbReference>
<dbReference type="Gene3D" id="3.90.1140.10">
    <property type="entry name" value="Cyclic phosphodiesterase"/>
    <property type="match status" value="1"/>
</dbReference>
<dbReference type="InterPro" id="IPR009097">
    <property type="entry name" value="Cyclic_Pdiesterase"/>
</dbReference>
<evidence type="ECO:0000313" key="1">
    <source>
        <dbReference type="EMBL" id="KAJ7189591.1"/>
    </source>
</evidence>
<keyword evidence="2" id="KW-1185">Reference proteome</keyword>
<dbReference type="InterPro" id="IPR012386">
    <property type="entry name" value="Cyclic-nucl_3Pdiesterase"/>
</dbReference>
<dbReference type="EMBL" id="JARJCW010000172">
    <property type="protein sequence ID" value="KAJ7189591.1"/>
    <property type="molecule type" value="Genomic_DNA"/>
</dbReference>
<dbReference type="PANTHER" id="PTHR28141">
    <property type="entry name" value="2',3'-CYCLIC-NUCLEOTIDE 3'-PHOSPHODIESTERASE"/>
    <property type="match status" value="1"/>
</dbReference>
<sequence length="234" mass="26923">MGYALWLVPVERERRALARLMAFRPSYRRKTGSRSYPIFAPHITLVRFSGPSLPSLGHVVPPDATETPVSFETMRVGDNYLGALSITISKSRELMDLHDDIVNRLEAMYQIETKSRRFPHLSLFYVDEADERQRLGNELIQTGRVQRGANDEGLLLTYDPGDKTLKPMDGFTVGEIWLMDCTSRVVGDWEVKEKWILPSSERPPSRYGITPLPPPSRTKWWRNLFGKGWWRTAD</sequence>
<proteinExistence type="predicted"/>
<dbReference type="GO" id="GO:0009187">
    <property type="term" value="P:cyclic nucleotide metabolic process"/>
    <property type="evidence" value="ECO:0007669"/>
    <property type="project" value="TreeGrafter"/>
</dbReference>